<feature type="compositionally biased region" description="Basic and acidic residues" evidence="2">
    <location>
        <begin position="324"/>
        <end position="337"/>
    </location>
</feature>
<protein>
    <submittedName>
        <fullName evidence="3">Uncharacterized protein</fullName>
    </submittedName>
</protein>
<accession>X6P6M6</accession>
<feature type="region of interest" description="Disordered" evidence="2">
    <location>
        <begin position="537"/>
        <end position="563"/>
    </location>
</feature>
<feature type="compositionally biased region" description="Low complexity" evidence="2">
    <location>
        <begin position="636"/>
        <end position="648"/>
    </location>
</feature>
<evidence type="ECO:0000313" key="3">
    <source>
        <dbReference type="EMBL" id="ETO33763.1"/>
    </source>
</evidence>
<feature type="coiled-coil region" evidence="1">
    <location>
        <begin position="40"/>
        <end position="102"/>
    </location>
</feature>
<evidence type="ECO:0000256" key="2">
    <source>
        <dbReference type="SAM" id="MobiDB-lite"/>
    </source>
</evidence>
<organism evidence="3 4">
    <name type="scientific">Reticulomyxa filosa</name>
    <dbReference type="NCBI Taxonomy" id="46433"/>
    <lineage>
        <taxon>Eukaryota</taxon>
        <taxon>Sar</taxon>
        <taxon>Rhizaria</taxon>
        <taxon>Retaria</taxon>
        <taxon>Foraminifera</taxon>
        <taxon>Monothalamids</taxon>
        <taxon>Reticulomyxidae</taxon>
        <taxon>Reticulomyxa</taxon>
    </lineage>
</organism>
<dbReference type="AlphaFoldDB" id="X6P6M6"/>
<proteinExistence type="predicted"/>
<dbReference type="EMBL" id="ASPP01003154">
    <property type="protein sequence ID" value="ETO33763.1"/>
    <property type="molecule type" value="Genomic_DNA"/>
</dbReference>
<feature type="region of interest" description="Disordered" evidence="2">
    <location>
        <begin position="319"/>
        <end position="338"/>
    </location>
</feature>
<feature type="coiled-coil region" evidence="1">
    <location>
        <begin position="197"/>
        <end position="256"/>
    </location>
</feature>
<evidence type="ECO:0000313" key="4">
    <source>
        <dbReference type="Proteomes" id="UP000023152"/>
    </source>
</evidence>
<comment type="caution">
    <text evidence="3">The sequence shown here is derived from an EMBL/GenBank/DDBJ whole genome shotgun (WGS) entry which is preliminary data.</text>
</comment>
<gene>
    <name evidence="3" type="ORF">RFI_03339</name>
</gene>
<feature type="compositionally biased region" description="Polar residues" evidence="2">
    <location>
        <begin position="613"/>
        <end position="629"/>
    </location>
</feature>
<reference evidence="3 4" key="1">
    <citation type="journal article" date="2013" name="Curr. Biol.">
        <title>The Genome of the Foraminiferan Reticulomyxa filosa.</title>
        <authorList>
            <person name="Glockner G."/>
            <person name="Hulsmann N."/>
            <person name="Schleicher M."/>
            <person name="Noegel A.A."/>
            <person name="Eichinger L."/>
            <person name="Gallinger C."/>
            <person name="Pawlowski J."/>
            <person name="Sierra R."/>
            <person name="Euteneuer U."/>
            <person name="Pillet L."/>
            <person name="Moustafa A."/>
            <person name="Platzer M."/>
            <person name="Groth M."/>
            <person name="Szafranski K."/>
            <person name="Schliwa M."/>
        </authorList>
    </citation>
    <scope>NUCLEOTIDE SEQUENCE [LARGE SCALE GENOMIC DNA]</scope>
</reference>
<name>X6P6M6_RETFI</name>
<feature type="region of interest" description="Disordered" evidence="2">
    <location>
        <begin position="613"/>
        <end position="677"/>
    </location>
</feature>
<sequence>MKKASASREKSSVNLNTAKSKLHKLLKQLYARKLRRKKKKKEEGNNKNECIQKYQQLQKEYKDLDNEKREYERLLKETKIILQQLQNENNTDQSEQSRLEAQKLNYEQQIDNVLSCIRYIQKQLYEVIAPLKSIDPNIYHQLKLEQVHNTANDMKSCEGMKLCHAEDVNCLGIQSLPLSKSLIQYMINEQINLKTMLSEFQKATQHFERTKKQMKEEFDNEIRQKNVLIENLQKTLQLQQQQQQQEQQQGQEQQDETTSTTAHQLRESKTLLSLYCSPNVKKRRSLTNELKPSQDYHPDLTVQTRPQIDLFASILGTTRNGRLNNEENGKATQEDGRTNPLLGVRQENEDEALFHKVTDMDEEEIASKLYYQAARISQMTCFGANKKKKSIVTSDKLLHKQENDYFNKTNKAEISDTCHQSSISIPEENKSGLHFSHIRSDSRSHNSGDEPTSKHGLFSLKEYSSTTHMESTNANYLHMSLNATNGTSHPSSDVFSRLTSPSSWVGSSRTRINDLDIRRQRIAQQREKDRQKQLKIKAGLLTSANSLSPSRPHSSGHATNSAYLQSNTNGHIERPQSALTTTIDNVEYFNENVFQRLHATSIRHQRLNNNFNSNVEANGNSSNGSTFTATMGMPLSSNHSVNNVSFSESRPERASDNDNTGDTFLKAPERFPSTSQSHLSNPVRFLLELSPQLYFLHGLQYNSKIVQEQK</sequence>
<keyword evidence="1" id="KW-0175">Coiled coil</keyword>
<evidence type="ECO:0000256" key="1">
    <source>
        <dbReference type="SAM" id="Coils"/>
    </source>
</evidence>
<feature type="compositionally biased region" description="Polar residues" evidence="2">
    <location>
        <begin position="542"/>
        <end position="563"/>
    </location>
</feature>
<keyword evidence="4" id="KW-1185">Reference proteome</keyword>
<dbReference type="Proteomes" id="UP000023152">
    <property type="component" value="Unassembled WGS sequence"/>
</dbReference>